<comment type="caution">
    <text evidence="6">The sequence shown here is derived from an EMBL/GenBank/DDBJ whole genome shotgun (WGS) entry which is preliminary data.</text>
</comment>
<gene>
    <name evidence="6" type="ORF">JCM19235_6686</name>
</gene>
<dbReference type="Pfam" id="PF00990">
    <property type="entry name" value="GGDEF"/>
    <property type="match status" value="1"/>
</dbReference>
<dbReference type="InterPro" id="IPR000014">
    <property type="entry name" value="PAS"/>
</dbReference>
<evidence type="ECO:0000313" key="6">
    <source>
        <dbReference type="EMBL" id="GAL18133.1"/>
    </source>
</evidence>
<feature type="domain" description="PAS" evidence="4">
    <location>
        <begin position="7"/>
        <end position="60"/>
    </location>
</feature>
<dbReference type="GO" id="GO:0043709">
    <property type="term" value="P:cell adhesion involved in single-species biofilm formation"/>
    <property type="evidence" value="ECO:0007669"/>
    <property type="project" value="TreeGrafter"/>
</dbReference>
<dbReference type="FunFam" id="3.30.70.270:FF:000001">
    <property type="entry name" value="Diguanylate cyclase domain protein"/>
    <property type="match status" value="1"/>
</dbReference>
<evidence type="ECO:0000256" key="1">
    <source>
        <dbReference type="ARBA" id="ARBA00001946"/>
    </source>
</evidence>
<dbReference type="CDD" id="cd00130">
    <property type="entry name" value="PAS"/>
    <property type="match status" value="1"/>
</dbReference>
<dbReference type="GO" id="GO:0005886">
    <property type="term" value="C:plasma membrane"/>
    <property type="evidence" value="ECO:0007669"/>
    <property type="project" value="TreeGrafter"/>
</dbReference>
<dbReference type="PROSITE" id="PS50887">
    <property type="entry name" value="GGDEF"/>
    <property type="match status" value="1"/>
</dbReference>
<dbReference type="InterPro" id="IPR050469">
    <property type="entry name" value="Diguanylate_Cyclase"/>
</dbReference>
<dbReference type="InterPro" id="IPR029787">
    <property type="entry name" value="Nucleotide_cyclase"/>
</dbReference>
<protein>
    <recommendedName>
        <fullName evidence="2">diguanylate cyclase</fullName>
        <ecNumber evidence="2">2.7.7.65</ecNumber>
    </recommendedName>
</protein>
<dbReference type="PANTHER" id="PTHR45138">
    <property type="entry name" value="REGULATORY COMPONENTS OF SENSORY TRANSDUCTION SYSTEM"/>
    <property type="match status" value="1"/>
</dbReference>
<reference evidence="6 7" key="1">
    <citation type="submission" date="2014-09" db="EMBL/GenBank/DDBJ databases">
        <title>Vibrio maritimus JCM 19235. (C45) whole genome shotgun sequence.</title>
        <authorList>
            <person name="Sawabe T."/>
            <person name="Meirelles P."/>
            <person name="Nakanishi M."/>
            <person name="Sayaka M."/>
            <person name="Hattori M."/>
            <person name="Ohkuma M."/>
        </authorList>
    </citation>
    <scope>NUCLEOTIDE SEQUENCE [LARGE SCALE GENOMIC DNA]</scope>
    <source>
        <strain evidence="7">JCM19235</strain>
    </source>
</reference>
<dbReference type="GO" id="GO:1902201">
    <property type="term" value="P:negative regulation of bacterial-type flagellum-dependent cell motility"/>
    <property type="evidence" value="ECO:0007669"/>
    <property type="project" value="TreeGrafter"/>
</dbReference>
<dbReference type="OrthoDB" id="73375at2"/>
<dbReference type="Pfam" id="PF08448">
    <property type="entry name" value="PAS_4"/>
    <property type="match status" value="1"/>
</dbReference>
<dbReference type="InterPro" id="IPR013656">
    <property type="entry name" value="PAS_4"/>
</dbReference>
<dbReference type="InterPro" id="IPR043128">
    <property type="entry name" value="Rev_trsase/Diguanyl_cyclase"/>
</dbReference>
<dbReference type="InterPro" id="IPR035965">
    <property type="entry name" value="PAS-like_dom_sf"/>
</dbReference>
<reference evidence="6 7" key="2">
    <citation type="submission" date="2014-09" db="EMBL/GenBank/DDBJ databases">
        <authorList>
            <consortium name="NBRP consortium"/>
            <person name="Sawabe T."/>
            <person name="Meirelles P."/>
            <person name="Nakanishi M."/>
            <person name="Sayaka M."/>
            <person name="Hattori M."/>
            <person name="Ohkuma M."/>
        </authorList>
    </citation>
    <scope>NUCLEOTIDE SEQUENCE [LARGE SCALE GENOMIC DNA]</scope>
    <source>
        <strain evidence="7">JCM19235</strain>
    </source>
</reference>
<dbReference type="InterPro" id="IPR000160">
    <property type="entry name" value="GGDEF_dom"/>
</dbReference>
<dbReference type="NCBIfam" id="TIGR00229">
    <property type="entry name" value="sensory_box"/>
    <property type="match status" value="1"/>
</dbReference>
<evidence type="ECO:0000256" key="3">
    <source>
        <dbReference type="ARBA" id="ARBA00034247"/>
    </source>
</evidence>
<evidence type="ECO:0000259" key="5">
    <source>
        <dbReference type="PROSITE" id="PS50887"/>
    </source>
</evidence>
<name>A0A090RU93_9VIBR</name>
<dbReference type="Gene3D" id="3.30.450.20">
    <property type="entry name" value="PAS domain"/>
    <property type="match status" value="1"/>
</dbReference>
<dbReference type="STRING" id="990268.JCM19235_6686"/>
<dbReference type="SUPFAM" id="SSF55785">
    <property type="entry name" value="PYP-like sensor domain (PAS domain)"/>
    <property type="match status" value="1"/>
</dbReference>
<evidence type="ECO:0000256" key="2">
    <source>
        <dbReference type="ARBA" id="ARBA00012528"/>
    </source>
</evidence>
<dbReference type="SMART" id="SM00091">
    <property type="entry name" value="PAS"/>
    <property type="match status" value="1"/>
</dbReference>
<dbReference type="Gene3D" id="3.30.70.270">
    <property type="match status" value="1"/>
</dbReference>
<dbReference type="SUPFAM" id="SSF55073">
    <property type="entry name" value="Nucleotide cyclase"/>
    <property type="match status" value="1"/>
</dbReference>
<evidence type="ECO:0000259" key="4">
    <source>
        <dbReference type="PROSITE" id="PS50112"/>
    </source>
</evidence>
<keyword evidence="7" id="KW-1185">Reference proteome</keyword>
<dbReference type="Proteomes" id="UP000029228">
    <property type="component" value="Unassembled WGS sequence"/>
</dbReference>
<dbReference type="PROSITE" id="PS50112">
    <property type="entry name" value="PAS"/>
    <property type="match status" value="1"/>
</dbReference>
<evidence type="ECO:0000313" key="7">
    <source>
        <dbReference type="Proteomes" id="UP000029228"/>
    </source>
</evidence>
<feature type="domain" description="GGDEF" evidence="5">
    <location>
        <begin position="163"/>
        <end position="297"/>
    </location>
</feature>
<dbReference type="NCBIfam" id="TIGR00254">
    <property type="entry name" value="GGDEF"/>
    <property type="match status" value="1"/>
</dbReference>
<dbReference type="PANTHER" id="PTHR45138:SF9">
    <property type="entry name" value="DIGUANYLATE CYCLASE DGCM-RELATED"/>
    <property type="match status" value="1"/>
</dbReference>
<proteinExistence type="predicted"/>
<sequence>MNIDNLSIAEIRAVLSRLDCYFFVKDQDLKYTYVNDAVARLFEKSAEEIIGRDDSQFFDLTVCHELLLHDRKVLAGESISQVEKNTDLNGNVRHFQNLKTPIYDDKGRVVGVFGLAIDISDSIAKHDKLEYLAIRDVLTGVFNRRYLELQMKKEIASHVRHSKPLSFVMLDIDNFKSINDEYGHSIGDYVLQQVGKVMLTSVREEDGCFRFGGDEFALLLPHTSLACAFQLAERLRQSIAKLTFFSEDGEEFAINISLGVSQLSESNQGLFMAKADGALMAVKRNREKKNATLVHCETHSKIASCSRCQNFEACLSKD</sequence>
<comment type="catalytic activity">
    <reaction evidence="3">
        <text>2 GTP = 3',3'-c-di-GMP + 2 diphosphate</text>
        <dbReference type="Rhea" id="RHEA:24898"/>
        <dbReference type="ChEBI" id="CHEBI:33019"/>
        <dbReference type="ChEBI" id="CHEBI:37565"/>
        <dbReference type="ChEBI" id="CHEBI:58805"/>
        <dbReference type="EC" id="2.7.7.65"/>
    </reaction>
</comment>
<organism evidence="6 7">
    <name type="scientific">Vibrio maritimus</name>
    <dbReference type="NCBI Taxonomy" id="990268"/>
    <lineage>
        <taxon>Bacteria</taxon>
        <taxon>Pseudomonadati</taxon>
        <taxon>Pseudomonadota</taxon>
        <taxon>Gammaproteobacteria</taxon>
        <taxon>Vibrionales</taxon>
        <taxon>Vibrionaceae</taxon>
        <taxon>Vibrio</taxon>
    </lineage>
</organism>
<dbReference type="AlphaFoldDB" id="A0A090RU93"/>
<dbReference type="SMART" id="SM00267">
    <property type="entry name" value="GGDEF"/>
    <property type="match status" value="1"/>
</dbReference>
<dbReference type="CDD" id="cd01949">
    <property type="entry name" value="GGDEF"/>
    <property type="match status" value="1"/>
</dbReference>
<comment type="cofactor">
    <cofactor evidence="1">
        <name>Mg(2+)</name>
        <dbReference type="ChEBI" id="CHEBI:18420"/>
    </cofactor>
</comment>
<dbReference type="GO" id="GO:0052621">
    <property type="term" value="F:diguanylate cyclase activity"/>
    <property type="evidence" value="ECO:0007669"/>
    <property type="project" value="UniProtKB-EC"/>
</dbReference>
<dbReference type="EC" id="2.7.7.65" evidence="2"/>
<dbReference type="EMBL" id="BBMR01000002">
    <property type="protein sequence ID" value="GAL18133.1"/>
    <property type="molecule type" value="Genomic_DNA"/>
</dbReference>
<accession>A0A090RU93</accession>